<proteinExistence type="predicted"/>
<accession>A0A3A3FKY7</accession>
<organism evidence="2 3">
    <name type="scientific">Noviherbaspirillum saxi</name>
    <dbReference type="NCBI Taxonomy" id="2320863"/>
    <lineage>
        <taxon>Bacteria</taxon>
        <taxon>Pseudomonadati</taxon>
        <taxon>Pseudomonadota</taxon>
        <taxon>Betaproteobacteria</taxon>
        <taxon>Burkholderiales</taxon>
        <taxon>Oxalobacteraceae</taxon>
        <taxon>Noviherbaspirillum</taxon>
    </lineage>
</organism>
<evidence type="ECO:0000313" key="2">
    <source>
        <dbReference type="EMBL" id="RJF96153.1"/>
    </source>
</evidence>
<keyword evidence="3" id="KW-1185">Reference proteome</keyword>
<dbReference type="CDD" id="cd03457">
    <property type="entry name" value="intradiol_dioxygenase_like"/>
    <property type="match status" value="1"/>
</dbReference>
<protein>
    <submittedName>
        <fullName evidence="2">Twin-arginine translocation pathway signal protein</fullName>
    </submittedName>
</protein>
<gene>
    <name evidence="2" type="ORF">D3871_22770</name>
</gene>
<sequence length="249" mass="27569">MIFAANKNTNSQKAELDFSRRRALFLLGASLISASAKGASTADTRGMPGLPSCIVTPQQTEGPFFIDERLQRSDIRTDPYDGSVSVGTALALTLRVYAVGANRCAPIAGAMVDIWHCDANGHYSGVIDGTSIEKEKKFLRGFQITGRDGAVNFVTVYPGWYPGRAVHIHFKVRNNLNTRRANEFTSQLYFDESVTDQVHSSEVYARRGRRMVLNSRDGLFQRDQGSHLLLRPEKTTTAYVAAFDIGLRM</sequence>
<dbReference type="GO" id="GO:0016702">
    <property type="term" value="F:oxidoreductase activity, acting on single donors with incorporation of molecular oxygen, incorporation of two atoms of oxygen"/>
    <property type="evidence" value="ECO:0007669"/>
    <property type="project" value="InterPro"/>
</dbReference>
<feature type="domain" description="Intradiol ring-cleavage dioxygenases" evidence="1">
    <location>
        <begin position="61"/>
        <end position="199"/>
    </location>
</feature>
<dbReference type="Pfam" id="PF00775">
    <property type="entry name" value="Dioxygenase_C"/>
    <property type="match status" value="1"/>
</dbReference>
<dbReference type="OrthoDB" id="9805815at2"/>
<dbReference type="AlphaFoldDB" id="A0A3A3FKY7"/>
<dbReference type="InterPro" id="IPR000627">
    <property type="entry name" value="Intradiol_dOase_C"/>
</dbReference>
<dbReference type="InterPro" id="IPR015889">
    <property type="entry name" value="Intradiol_dOase_core"/>
</dbReference>
<dbReference type="PANTHER" id="PTHR34315">
    <property type="match status" value="1"/>
</dbReference>
<evidence type="ECO:0000313" key="3">
    <source>
        <dbReference type="Proteomes" id="UP000265955"/>
    </source>
</evidence>
<dbReference type="SUPFAM" id="SSF49482">
    <property type="entry name" value="Aromatic compound dioxygenase"/>
    <property type="match status" value="1"/>
</dbReference>
<dbReference type="GO" id="GO:0008199">
    <property type="term" value="F:ferric iron binding"/>
    <property type="evidence" value="ECO:0007669"/>
    <property type="project" value="InterPro"/>
</dbReference>
<reference evidence="3" key="1">
    <citation type="submission" date="2018-09" db="EMBL/GenBank/DDBJ databases">
        <authorList>
            <person name="Zhu H."/>
        </authorList>
    </citation>
    <scope>NUCLEOTIDE SEQUENCE [LARGE SCALE GENOMIC DNA]</scope>
    <source>
        <strain evidence="3">K1R23-30</strain>
    </source>
</reference>
<comment type="caution">
    <text evidence="2">The sequence shown here is derived from an EMBL/GenBank/DDBJ whole genome shotgun (WGS) entry which is preliminary data.</text>
</comment>
<name>A0A3A3FKY7_9BURK</name>
<dbReference type="Gene3D" id="2.60.130.10">
    <property type="entry name" value="Aromatic compound dioxygenase"/>
    <property type="match status" value="1"/>
</dbReference>
<evidence type="ECO:0000259" key="1">
    <source>
        <dbReference type="Pfam" id="PF00775"/>
    </source>
</evidence>
<dbReference type="PANTHER" id="PTHR34315:SF1">
    <property type="entry name" value="INTRADIOL RING-CLEAVAGE DIOXYGENASES DOMAIN-CONTAINING PROTEIN-RELATED"/>
    <property type="match status" value="1"/>
</dbReference>
<dbReference type="RefSeq" id="WP_119771300.1">
    <property type="nucleotide sequence ID" value="NZ_QYUO01000002.1"/>
</dbReference>
<dbReference type="Proteomes" id="UP000265955">
    <property type="component" value="Unassembled WGS sequence"/>
</dbReference>
<dbReference type="EMBL" id="QYUO01000002">
    <property type="protein sequence ID" value="RJF96153.1"/>
    <property type="molecule type" value="Genomic_DNA"/>
</dbReference>